<dbReference type="GO" id="GO:0015079">
    <property type="term" value="F:potassium ion transmembrane transporter activity"/>
    <property type="evidence" value="ECO:0007669"/>
    <property type="project" value="InterPro"/>
</dbReference>
<comment type="similarity">
    <text evidence="1">Belongs to the HAK/KUP transporter (TC 2.A.72.3) family.</text>
</comment>
<protein>
    <submittedName>
        <fullName evidence="4">Potassium transporter</fullName>
    </submittedName>
</protein>
<dbReference type="InterPro" id="IPR053951">
    <property type="entry name" value="K_trans_N"/>
</dbReference>
<evidence type="ECO:0000313" key="5">
    <source>
        <dbReference type="Proteomes" id="UP000000763"/>
    </source>
</evidence>
<evidence type="ECO:0000256" key="1">
    <source>
        <dbReference type="ARBA" id="ARBA00008440"/>
    </source>
</evidence>
<reference evidence="4" key="4">
    <citation type="submission" date="2006-11" db="EMBL/GenBank/DDBJ databases">
        <title>Oryza sativa chromosome 3 BAC OSJNBa0002J24 genomic sequence.</title>
        <authorList>
            <person name="Buell C.R."/>
            <person name="Yuan Q."/>
            <person name="Ouyang S."/>
            <person name="Liu J."/>
            <person name="Moffat K.S."/>
            <person name="Hill J.N."/>
            <person name="Gansberger K."/>
            <person name="Brenner M."/>
            <person name="Burgess S."/>
            <person name="Hance M."/>
            <person name="Shvartsbeyn M."/>
            <person name="Tsitrin T."/>
            <person name="Riggs F."/>
            <person name="Hsiao J."/>
            <person name="Zismann V."/>
            <person name="Blunt S."/>
            <person name="Pai G."/>
            <person name="VanAken S.E."/>
            <person name="Utterback T.R."/>
            <person name="Feldblyum T.V."/>
            <person name="Kalb E."/>
            <person name="Quackenbush J."/>
            <person name="Salzberg S.L."/>
            <person name="White O."/>
            <person name="Fraser C.M."/>
        </authorList>
    </citation>
    <scope>NUCLEOTIDE SEQUENCE</scope>
</reference>
<gene>
    <name evidence="4" type="ORF">OSJNBa0002J24.8</name>
    <name evidence="3" type="ORF">OSJNBb0048A17.23</name>
</gene>
<name>Q10EU6_ORYSJ</name>
<dbReference type="Pfam" id="PF02705">
    <property type="entry name" value="K_trans"/>
    <property type="match status" value="1"/>
</dbReference>
<organism evidence="3 5">
    <name type="scientific">Oryza sativa subsp. japonica</name>
    <name type="common">Rice</name>
    <dbReference type="NCBI Taxonomy" id="39947"/>
    <lineage>
        <taxon>Eukaryota</taxon>
        <taxon>Viridiplantae</taxon>
        <taxon>Streptophyta</taxon>
        <taxon>Embryophyta</taxon>
        <taxon>Tracheophyta</taxon>
        <taxon>Spermatophyta</taxon>
        <taxon>Magnoliopsida</taxon>
        <taxon>Liliopsida</taxon>
        <taxon>Poales</taxon>
        <taxon>Poaceae</taxon>
        <taxon>BOP clade</taxon>
        <taxon>Oryzoideae</taxon>
        <taxon>Oryzeae</taxon>
        <taxon>Oryzinae</taxon>
        <taxon>Oryza</taxon>
        <taxon>Oryza sativa</taxon>
    </lineage>
</organism>
<sequence length="173" mass="19467">MSNMWPIKLKPYFSHTKTVYNTFYVPMACGTHVMMKKSCHKCDNQIDAKLGQSSTHIYLSIIAFGLLYNGIPFGRDDTAVSGRDTYQKMILAKYQVIPTGYQVISIGYQSLGVVYGKVAMAPLYVYRSVFAGGDIEHSVGNEEIYGVLSLVFLDVHPCPASQVRARRALRRRR</sequence>
<evidence type="ECO:0000313" key="4">
    <source>
        <dbReference type="EMBL" id="AAL34116.1"/>
    </source>
</evidence>
<evidence type="ECO:0000313" key="3">
    <source>
        <dbReference type="EMBL" id="AAK63932.1"/>
    </source>
</evidence>
<accession>Q10EU6</accession>
<dbReference type="InterPro" id="IPR003855">
    <property type="entry name" value="K+_transporter"/>
</dbReference>
<dbReference type="PANTHER" id="PTHR30540">
    <property type="entry name" value="OSMOTIC STRESS POTASSIUM TRANSPORTER"/>
    <property type="match status" value="1"/>
</dbReference>
<reference evidence="3" key="1">
    <citation type="submission" date="2002-04" db="EMBL/GenBank/DDBJ databases">
        <authorList>
            <person name="Buell R."/>
        </authorList>
    </citation>
    <scope>NUCLEOTIDE SEQUENCE</scope>
</reference>
<dbReference type="Proteomes" id="UP000000763">
    <property type="component" value="Chromosome 3"/>
</dbReference>
<dbReference type="EMBL" id="AC084282">
    <property type="protein sequence ID" value="AAK63932.1"/>
    <property type="molecule type" value="Genomic_DNA"/>
</dbReference>
<reference evidence="5" key="2">
    <citation type="journal article" date="2005" name="Nature">
        <title>The map-based sequence of the rice genome.</title>
        <authorList>
            <consortium name="International rice genome sequencing project (IRGSP)"/>
            <person name="Matsumoto T."/>
            <person name="Wu J."/>
            <person name="Kanamori H."/>
            <person name="Katayose Y."/>
            <person name="Fujisawa M."/>
            <person name="Namiki N."/>
            <person name="Mizuno H."/>
            <person name="Yamamoto K."/>
            <person name="Antonio B.A."/>
            <person name="Baba T."/>
            <person name="Sakata K."/>
            <person name="Nagamura Y."/>
            <person name="Aoki H."/>
            <person name="Arikawa K."/>
            <person name="Arita K."/>
            <person name="Bito T."/>
            <person name="Chiden Y."/>
            <person name="Fujitsuka N."/>
            <person name="Fukunaka R."/>
            <person name="Hamada M."/>
            <person name="Harada C."/>
            <person name="Hayashi A."/>
            <person name="Hijishita S."/>
            <person name="Honda M."/>
            <person name="Hosokawa S."/>
            <person name="Ichikawa Y."/>
            <person name="Idonuma A."/>
            <person name="Iijima M."/>
            <person name="Ikeda M."/>
            <person name="Ikeno M."/>
            <person name="Ito K."/>
            <person name="Ito S."/>
            <person name="Ito T."/>
            <person name="Ito Y."/>
            <person name="Ito Y."/>
            <person name="Iwabuchi A."/>
            <person name="Kamiya K."/>
            <person name="Karasawa W."/>
            <person name="Kurita K."/>
            <person name="Katagiri S."/>
            <person name="Kikuta A."/>
            <person name="Kobayashi H."/>
            <person name="Kobayashi N."/>
            <person name="Machita K."/>
            <person name="Maehara T."/>
            <person name="Masukawa M."/>
            <person name="Mizubayashi T."/>
            <person name="Mukai Y."/>
            <person name="Nagasaki H."/>
            <person name="Nagata Y."/>
            <person name="Naito S."/>
            <person name="Nakashima M."/>
            <person name="Nakama Y."/>
            <person name="Nakamichi Y."/>
            <person name="Nakamura M."/>
            <person name="Meguro A."/>
            <person name="Negishi M."/>
            <person name="Ohta I."/>
            <person name="Ohta T."/>
            <person name="Okamoto M."/>
            <person name="Ono N."/>
            <person name="Saji S."/>
            <person name="Sakaguchi M."/>
            <person name="Sakai K."/>
            <person name="Shibata M."/>
            <person name="Shimokawa T."/>
            <person name="Song J."/>
            <person name="Takazaki Y."/>
            <person name="Terasawa K."/>
            <person name="Tsugane M."/>
            <person name="Tsuji K."/>
            <person name="Ueda S."/>
            <person name="Waki K."/>
            <person name="Yamagata H."/>
            <person name="Yamamoto M."/>
            <person name="Yamamoto S."/>
            <person name="Yamane H."/>
            <person name="Yoshiki S."/>
            <person name="Yoshihara R."/>
            <person name="Yukawa K."/>
            <person name="Zhong H."/>
            <person name="Yano M."/>
            <person name="Yuan Q."/>
            <person name="Ouyang S."/>
            <person name="Liu J."/>
            <person name="Jones K.M."/>
            <person name="Gansberger K."/>
            <person name="Moffat K."/>
            <person name="Hill J."/>
            <person name="Bera J."/>
            <person name="Fadrosh D."/>
            <person name="Jin S."/>
            <person name="Johri S."/>
            <person name="Kim M."/>
            <person name="Overton L."/>
            <person name="Reardon M."/>
            <person name="Tsitrin T."/>
            <person name="Vuong H."/>
            <person name="Weaver B."/>
            <person name="Ciecko A."/>
            <person name="Tallon L."/>
            <person name="Jackson J."/>
            <person name="Pai G."/>
            <person name="Aken S.V."/>
            <person name="Utterback T."/>
            <person name="Reidmuller S."/>
            <person name="Feldblyum T."/>
            <person name="Hsiao J."/>
            <person name="Zismann V."/>
            <person name="Iobst S."/>
            <person name="de Vazeille A.R."/>
            <person name="Buell C.R."/>
            <person name="Ying K."/>
            <person name="Li Y."/>
            <person name="Lu T."/>
            <person name="Huang Y."/>
            <person name="Zhao Q."/>
            <person name="Feng Q."/>
            <person name="Zhang L."/>
            <person name="Zhu J."/>
            <person name="Weng Q."/>
            <person name="Mu J."/>
            <person name="Lu Y."/>
            <person name="Fan D."/>
            <person name="Liu Y."/>
            <person name="Guan J."/>
            <person name="Zhang Y."/>
            <person name="Yu S."/>
            <person name="Liu X."/>
            <person name="Zhang Y."/>
            <person name="Hong G."/>
            <person name="Han B."/>
            <person name="Choisne N."/>
            <person name="Demange N."/>
            <person name="Orjeda G."/>
            <person name="Samain S."/>
            <person name="Cattolico L."/>
            <person name="Pelletier E."/>
            <person name="Couloux A."/>
            <person name="Segurens B."/>
            <person name="Wincker P."/>
            <person name="D'Hont A."/>
            <person name="Scarpelli C."/>
            <person name="Weissenbach J."/>
            <person name="Salanoubat M."/>
            <person name="Quetier F."/>
            <person name="Yu Y."/>
            <person name="Kim H.R."/>
            <person name="Rambo T."/>
            <person name="Currie J."/>
            <person name="Collura K."/>
            <person name="Luo M."/>
            <person name="Yang T."/>
            <person name="Ammiraju J.S.S."/>
            <person name="Engler F."/>
            <person name="Soderlund C."/>
            <person name="Wing R.A."/>
            <person name="Palmer L.E."/>
            <person name="de la Bastide M."/>
            <person name="Spiegel L."/>
            <person name="Nascimento L."/>
            <person name="Zutavern T."/>
            <person name="O'Shaughnessy A."/>
            <person name="Dike S."/>
            <person name="Dedhia N."/>
            <person name="Preston R."/>
            <person name="Balija V."/>
            <person name="McCombie W.R."/>
            <person name="Chow T."/>
            <person name="Chen H."/>
            <person name="Chung M."/>
            <person name="Chen C."/>
            <person name="Shaw J."/>
            <person name="Wu H."/>
            <person name="Hsiao K."/>
            <person name="Chao Y."/>
            <person name="Chu M."/>
            <person name="Cheng C."/>
            <person name="Hour A."/>
            <person name="Lee P."/>
            <person name="Lin S."/>
            <person name="Lin Y."/>
            <person name="Liou J."/>
            <person name="Liu S."/>
            <person name="Hsing Y."/>
            <person name="Raghuvanshi S."/>
            <person name="Mohanty A."/>
            <person name="Bharti A.K."/>
            <person name="Gaur A."/>
            <person name="Gupta V."/>
            <person name="Kumar D."/>
            <person name="Ravi V."/>
            <person name="Vij S."/>
            <person name="Kapur A."/>
            <person name="Khurana P."/>
            <person name="Khurana P."/>
            <person name="Khurana J.P."/>
            <person name="Tyagi A.K."/>
            <person name="Gaikwad K."/>
            <person name="Singh A."/>
            <person name="Dalal V."/>
            <person name="Srivastava S."/>
            <person name="Dixit A."/>
            <person name="Pal A.K."/>
            <person name="Ghazi I.A."/>
            <person name="Yadav M."/>
            <person name="Pandit A."/>
            <person name="Bhargava A."/>
            <person name="Sureshbabu K."/>
            <person name="Batra K."/>
            <person name="Sharma T.R."/>
            <person name="Mohapatra T."/>
            <person name="Singh N.K."/>
            <person name="Messing J."/>
            <person name="Nelson A.B."/>
            <person name="Fuks G."/>
            <person name="Kavchok S."/>
            <person name="Keizer G."/>
            <person name="Linton E."/>
            <person name="Llaca V."/>
            <person name="Song R."/>
            <person name="Tanyolac B."/>
            <person name="Young S."/>
            <person name="Ho-Il K."/>
            <person name="Hahn J.H."/>
            <person name="Sangsakoo G."/>
            <person name="Vanavichit A."/>
            <person name="de Mattos Luiz.A.T."/>
            <person name="Zimmer P.D."/>
            <person name="Malone G."/>
            <person name="Dellagostin O."/>
            <person name="de Oliveira A.C."/>
            <person name="Bevan M."/>
            <person name="Bancroft I."/>
            <person name="Minx P."/>
            <person name="Cordum H."/>
            <person name="Wilson R."/>
            <person name="Cheng Z."/>
            <person name="Jin W."/>
            <person name="Jiang J."/>
            <person name="Leong S.A."/>
            <person name="Iwama H."/>
            <person name="Gojobori T."/>
            <person name="Itoh T."/>
            <person name="Niimura Y."/>
            <person name="Fujii Y."/>
            <person name="Habara T."/>
            <person name="Sakai H."/>
            <person name="Sato Y."/>
            <person name="Wilson G."/>
            <person name="Kumar K."/>
            <person name="McCouch S."/>
            <person name="Juretic N."/>
            <person name="Hoen D."/>
            <person name="Wright S."/>
            <person name="Bruskiewich R."/>
            <person name="Bureau T."/>
            <person name="Miyao A."/>
            <person name="Hirochika H."/>
            <person name="Nishikawa T."/>
            <person name="Kadowaki K."/>
            <person name="Sugiura M."/>
            <person name="Burr B."/>
            <person name="Sasaki T."/>
        </authorList>
    </citation>
    <scope>NUCLEOTIDE SEQUENCE [LARGE SCALE GENOMIC DNA]</scope>
    <source>
        <strain evidence="5">cv. Nipponbare</strain>
    </source>
</reference>
<dbReference type="PANTHER" id="PTHR30540:SF17">
    <property type="entry name" value="POTASSIUM TRANSPORTER 24"/>
    <property type="match status" value="1"/>
</dbReference>
<dbReference type="GO" id="GO:0016020">
    <property type="term" value="C:membrane"/>
    <property type="evidence" value="ECO:0007669"/>
    <property type="project" value="InterPro"/>
</dbReference>
<evidence type="ECO:0000259" key="2">
    <source>
        <dbReference type="Pfam" id="PF02705"/>
    </source>
</evidence>
<dbReference type="AlphaFoldDB" id="Q10EU6"/>
<reference evidence="3" key="3">
    <citation type="submission" date="2006-01" db="EMBL/GenBank/DDBJ databases">
        <title>Oryza sativa chromosome 3 BAC OSJNBb0048A17 genomic sequence.</title>
        <authorList>
            <person name="Buell C.R."/>
            <person name="Yuan Q."/>
            <person name="Ouyang S."/>
            <person name="Moffat K.S."/>
            <person name="Hill J.N."/>
            <person name="Gansberger K."/>
            <person name="Brenner M."/>
            <person name="Burgess S."/>
            <person name="Hance M."/>
            <person name="Shvartsbeyn M."/>
            <person name="Tsitrin T."/>
            <person name="Riggs F."/>
            <person name="Hsiao J."/>
            <person name="Zismann V."/>
            <person name="Blunt S."/>
            <person name="Pai G."/>
            <person name="VanAken S.E."/>
            <person name="Utterback T.R."/>
            <person name="Feldblyum T.V."/>
            <person name="Quackenbush J."/>
            <person name="Salzberg S.L."/>
            <person name="White O."/>
            <person name="Fraser C.M."/>
        </authorList>
    </citation>
    <scope>NUCLEOTIDE SEQUENCE</scope>
</reference>
<reference evidence="5" key="5">
    <citation type="journal article" date="2008" name="Nucleic Acids Res.">
        <title>The rice annotation project database (RAP-DB): 2008 update.</title>
        <authorList>
            <consortium name="The rice annotation project (RAP)"/>
        </authorList>
    </citation>
    <scope>GENOME REANNOTATION</scope>
    <source>
        <strain evidence="5">cv. Nipponbare</strain>
    </source>
</reference>
<feature type="domain" description="K+ potassium transporter integral membrane" evidence="2">
    <location>
        <begin position="108"/>
        <end position="153"/>
    </location>
</feature>
<dbReference type="EMBL" id="AC090713">
    <property type="protein sequence ID" value="AAL34116.1"/>
    <property type="molecule type" value="Genomic_DNA"/>
</dbReference>
<proteinExistence type="inferred from homology"/>